<dbReference type="Pfam" id="PF00156">
    <property type="entry name" value="Pribosyltran"/>
    <property type="match status" value="1"/>
</dbReference>
<dbReference type="InterPro" id="IPR051910">
    <property type="entry name" value="ComF/GntX_DNA_util-trans"/>
</dbReference>
<reference evidence="3 4" key="1">
    <citation type="journal article" date="2013" name="Front. Microbiol.">
        <title>Comparative genomic analyses of the cyanobacterium, Lyngbya aestuarii BL J, a powerful hydrogen producer.</title>
        <authorList>
            <person name="Kothari A."/>
            <person name="Vaughn M."/>
            <person name="Garcia-Pichel F."/>
        </authorList>
    </citation>
    <scope>NUCLEOTIDE SEQUENCE [LARGE SCALE GENOMIC DNA]</scope>
    <source>
        <strain evidence="3 4">BL J</strain>
    </source>
</reference>
<dbReference type="AlphaFoldDB" id="U7QGI3"/>
<dbReference type="Proteomes" id="UP000017127">
    <property type="component" value="Unassembled WGS sequence"/>
</dbReference>
<evidence type="ECO:0000256" key="1">
    <source>
        <dbReference type="ARBA" id="ARBA00008007"/>
    </source>
</evidence>
<proteinExistence type="inferred from homology"/>
<comment type="caution">
    <text evidence="3">The sequence shown here is derived from an EMBL/GenBank/DDBJ whole genome shotgun (WGS) entry which is preliminary data.</text>
</comment>
<dbReference type="GO" id="GO:0016740">
    <property type="term" value="F:transferase activity"/>
    <property type="evidence" value="ECO:0007669"/>
    <property type="project" value="UniProtKB-KW"/>
</dbReference>
<dbReference type="OrthoDB" id="9779910at2"/>
<comment type="similarity">
    <text evidence="1">Belongs to the ComF/GntX family.</text>
</comment>
<evidence type="ECO:0000313" key="4">
    <source>
        <dbReference type="Proteomes" id="UP000017127"/>
    </source>
</evidence>
<dbReference type="Gene3D" id="3.40.50.2020">
    <property type="match status" value="1"/>
</dbReference>
<protein>
    <submittedName>
        <fullName evidence="3">Phosphoribosyl transferase domain protein</fullName>
    </submittedName>
</protein>
<evidence type="ECO:0000259" key="2">
    <source>
        <dbReference type="Pfam" id="PF00156"/>
    </source>
</evidence>
<dbReference type="PANTHER" id="PTHR47505:SF1">
    <property type="entry name" value="DNA UTILIZATION PROTEIN YHGH"/>
    <property type="match status" value="1"/>
</dbReference>
<dbReference type="InterPro" id="IPR029057">
    <property type="entry name" value="PRTase-like"/>
</dbReference>
<keyword evidence="4" id="KW-1185">Reference proteome</keyword>
<keyword evidence="3" id="KW-0808">Transferase</keyword>
<organism evidence="3 4">
    <name type="scientific">Lyngbya aestuarii BL J</name>
    <dbReference type="NCBI Taxonomy" id="1348334"/>
    <lineage>
        <taxon>Bacteria</taxon>
        <taxon>Bacillati</taxon>
        <taxon>Cyanobacteriota</taxon>
        <taxon>Cyanophyceae</taxon>
        <taxon>Oscillatoriophycideae</taxon>
        <taxon>Oscillatoriales</taxon>
        <taxon>Microcoleaceae</taxon>
        <taxon>Lyngbya</taxon>
    </lineage>
</organism>
<dbReference type="RefSeq" id="WP_023066764.1">
    <property type="nucleotide sequence ID" value="NZ_AUZM01000027.1"/>
</dbReference>
<dbReference type="CDD" id="cd06223">
    <property type="entry name" value="PRTases_typeI"/>
    <property type="match status" value="1"/>
</dbReference>
<gene>
    <name evidence="3" type="ORF">M595_3001</name>
</gene>
<accession>U7QGI3</accession>
<feature type="domain" description="Phosphoribosyltransferase" evidence="2">
    <location>
        <begin position="97"/>
        <end position="220"/>
    </location>
</feature>
<dbReference type="EMBL" id="AUZM01000027">
    <property type="protein sequence ID" value="ERT06993.1"/>
    <property type="molecule type" value="Genomic_DNA"/>
</dbReference>
<dbReference type="SUPFAM" id="SSF53271">
    <property type="entry name" value="PRTase-like"/>
    <property type="match status" value="1"/>
</dbReference>
<dbReference type="PANTHER" id="PTHR47505">
    <property type="entry name" value="DNA UTILIZATION PROTEIN YHGH"/>
    <property type="match status" value="1"/>
</dbReference>
<dbReference type="InterPro" id="IPR000836">
    <property type="entry name" value="PRTase_dom"/>
</dbReference>
<evidence type="ECO:0000313" key="3">
    <source>
        <dbReference type="EMBL" id="ERT06993.1"/>
    </source>
</evidence>
<name>U7QGI3_9CYAN</name>
<sequence>MLRNFFKAVLNLFLKPNCPLCDRPTDTQLCPYCQKQILRCQFPRGKQCSGEVPLLVWGQYKGALKQAIVAMKYNNHPELAQPLGYWLAETWLNTSQFNSSNLNNKRLVVVPIPMFPEKQKKRGFNQAELLARSFCQVTGLPLKSQGLERIRDTEAQFSLSAQQRQENLKDAFRLGADFRQSKVNSVLIVDDIYTTGATVKTAIATFRRHQIRVVGILAIATTKS</sequence>